<evidence type="ECO:0000256" key="3">
    <source>
        <dbReference type="SAM" id="Phobius"/>
    </source>
</evidence>
<dbReference type="Proteomes" id="UP000238007">
    <property type="component" value="Unassembled WGS sequence"/>
</dbReference>
<dbReference type="InterPro" id="IPR003362">
    <property type="entry name" value="Bact_transf"/>
</dbReference>
<keyword evidence="2" id="KW-0270">Exopolysaccharide synthesis</keyword>
<dbReference type="PANTHER" id="PTHR30576">
    <property type="entry name" value="COLANIC BIOSYNTHESIS UDP-GLUCOSE LIPID CARRIER TRANSFERASE"/>
    <property type="match status" value="1"/>
</dbReference>
<keyword evidence="6" id="KW-1185">Reference proteome</keyword>
<sequence>MFDFHNDTVFQGYISTKQSLSQPWQKLLFDKCVALLLLVPLMVFAAVLVVLNPFVNAGPLIFVQRRMGQDCLPFDVIKFRTMRPAPVVRGAFDPLDVDRVTRLGRLLRKTRVDELPQIINVLRGEMSLIGPRPDCYDHARVYLRDIPGYAARHRVLPGISGYAQTELGYIDSIGAVHRKVAADLYYIANASFRFDMRIAWRTLIVVLARRGA</sequence>
<keyword evidence="3" id="KW-0812">Transmembrane</keyword>
<comment type="similarity">
    <text evidence="1">Belongs to the bacterial sugar transferase family.</text>
</comment>
<evidence type="ECO:0000256" key="1">
    <source>
        <dbReference type="ARBA" id="ARBA00006464"/>
    </source>
</evidence>
<evidence type="ECO:0000259" key="4">
    <source>
        <dbReference type="Pfam" id="PF02397"/>
    </source>
</evidence>
<accession>A0A2T0W062</accession>
<feature type="transmembrane region" description="Helical" evidence="3">
    <location>
        <begin position="33"/>
        <end position="55"/>
    </location>
</feature>
<dbReference type="RefSeq" id="WP_106356433.1">
    <property type="nucleotide sequence ID" value="NZ_PVTP01000004.1"/>
</dbReference>
<keyword evidence="5" id="KW-0808">Transferase</keyword>
<reference evidence="5 6" key="1">
    <citation type="submission" date="2018-03" db="EMBL/GenBank/DDBJ databases">
        <title>Genomic Encyclopedia of Archaeal and Bacterial Type Strains, Phase II (KMG-II): from individual species to whole genera.</title>
        <authorList>
            <person name="Goeker M."/>
        </authorList>
    </citation>
    <scope>NUCLEOTIDE SEQUENCE [LARGE SCALE GENOMIC DNA]</scope>
    <source>
        <strain evidence="5 6">DSM 101533</strain>
    </source>
</reference>
<proteinExistence type="inferred from homology"/>
<feature type="domain" description="Bacterial sugar transferase" evidence="4">
    <location>
        <begin position="27"/>
        <end position="207"/>
    </location>
</feature>
<dbReference type="OrthoDB" id="9808602at2"/>
<evidence type="ECO:0000256" key="2">
    <source>
        <dbReference type="ARBA" id="ARBA00023169"/>
    </source>
</evidence>
<name>A0A2T0W062_9RHOB</name>
<keyword evidence="3" id="KW-0472">Membrane</keyword>
<dbReference type="GO" id="GO:0016780">
    <property type="term" value="F:phosphotransferase activity, for other substituted phosphate groups"/>
    <property type="evidence" value="ECO:0007669"/>
    <property type="project" value="TreeGrafter"/>
</dbReference>
<comment type="caution">
    <text evidence="5">The sequence shown here is derived from an EMBL/GenBank/DDBJ whole genome shotgun (WGS) entry which is preliminary data.</text>
</comment>
<dbReference type="Pfam" id="PF02397">
    <property type="entry name" value="Bac_transf"/>
    <property type="match status" value="1"/>
</dbReference>
<dbReference type="AlphaFoldDB" id="A0A2T0W062"/>
<gene>
    <name evidence="5" type="ORF">CLV80_104134</name>
</gene>
<dbReference type="GO" id="GO:0000271">
    <property type="term" value="P:polysaccharide biosynthetic process"/>
    <property type="evidence" value="ECO:0007669"/>
    <property type="project" value="UniProtKB-KW"/>
</dbReference>
<dbReference type="PANTHER" id="PTHR30576:SF0">
    <property type="entry name" value="UNDECAPRENYL-PHOSPHATE N-ACETYLGALACTOSAMINYL 1-PHOSPHATE TRANSFERASE-RELATED"/>
    <property type="match status" value="1"/>
</dbReference>
<protein>
    <submittedName>
        <fullName evidence="5">Lipopolysaccharide/colanic/teichoic acid biosynthesis glycosyltransferase</fullName>
    </submittedName>
</protein>
<evidence type="ECO:0000313" key="5">
    <source>
        <dbReference type="EMBL" id="PRY78170.1"/>
    </source>
</evidence>
<keyword evidence="3" id="KW-1133">Transmembrane helix</keyword>
<organism evidence="5 6">
    <name type="scientific">Yoonia maritima</name>
    <dbReference type="NCBI Taxonomy" id="1435347"/>
    <lineage>
        <taxon>Bacteria</taxon>
        <taxon>Pseudomonadati</taxon>
        <taxon>Pseudomonadota</taxon>
        <taxon>Alphaproteobacteria</taxon>
        <taxon>Rhodobacterales</taxon>
        <taxon>Paracoccaceae</taxon>
        <taxon>Yoonia</taxon>
    </lineage>
</organism>
<evidence type="ECO:0000313" key="6">
    <source>
        <dbReference type="Proteomes" id="UP000238007"/>
    </source>
</evidence>
<dbReference type="EMBL" id="PVTP01000004">
    <property type="protein sequence ID" value="PRY78170.1"/>
    <property type="molecule type" value="Genomic_DNA"/>
</dbReference>